<keyword evidence="3" id="KW-1185">Reference proteome</keyword>
<protein>
    <submittedName>
        <fullName evidence="4">G_PROTEIN_RECEP_F1_2 domain-containing protein</fullName>
    </submittedName>
</protein>
<feature type="transmembrane region" description="Helical" evidence="2">
    <location>
        <begin position="100"/>
        <end position="123"/>
    </location>
</feature>
<dbReference type="GO" id="GO:0016020">
    <property type="term" value="C:membrane"/>
    <property type="evidence" value="ECO:0007669"/>
    <property type="project" value="InterPro"/>
</dbReference>
<sequence length="206" mass="24050">MASICNLVWTTQIVFNINLTFFYYSKSRAEKKTRPGLLTGSHENDQVVIATTVVMVLNILAVMGFYFIGKYNEKKWRSALEKKLTHRYQIKENIRTARQLLVVLLATFVAGGYFYSVILYILISSDRSLIPIIMVQVMNLFFAIAANLLPCLLLRTHPNMWHVVKRHMRRCSRVKRTVQERRRIAHRSVAVNEANVYFQQLHASWK</sequence>
<keyword evidence="2" id="KW-1133">Transmembrane helix</keyword>
<dbReference type="SUPFAM" id="SSF81321">
    <property type="entry name" value="Family A G protein-coupled receptor-like"/>
    <property type="match status" value="1"/>
</dbReference>
<name>A0A1I7YGM1_9BILA</name>
<dbReference type="InterPro" id="IPR004151">
    <property type="entry name" value="7TM_GPCR_serpentine_rcpt_Sre"/>
</dbReference>
<feature type="transmembrane region" description="Helical" evidence="2">
    <location>
        <begin position="7"/>
        <end position="26"/>
    </location>
</feature>
<reference evidence="4" key="1">
    <citation type="submission" date="2016-11" db="UniProtKB">
        <authorList>
            <consortium name="WormBaseParasite"/>
        </authorList>
    </citation>
    <scope>IDENTIFICATION</scope>
</reference>
<feature type="transmembrane region" description="Helical" evidence="2">
    <location>
        <begin position="129"/>
        <end position="154"/>
    </location>
</feature>
<dbReference type="Pfam" id="PF03125">
    <property type="entry name" value="Sre"/>
    <property type="match status" value="1"/>
</dbReference>
<feature type="transmembrane region" description="Helical" evidence="2">
    <location>
        <begin position="46"/>
        <end position="68"/>
    </location>
</feature>
<dbReference type="Gene3D" id="1.20.1070.10">
    <property type="entry name" value="Rhodopsin 7-helix transmembrane proteins"/>
    <property type="match status" value="1"/>
</dbReference>
<evidence type="ECO:0000256" key="1">
    <source>
        <dbReference type="ARBA" id="ARBA00006803"/>
    </source>
</evidence>
<dbReference type="AlphaFoldDB" id="A0A1I7YGM1"/>
<evidence type="ECO:0000313" key="3">
    <source>
        <dbReference type="Proteomes" id="UP000095287"/>
    </source>
</evidence>
<dbReference type="PANTHER" id="PTHR47518">
    <property type="entry name" value="SERPENTINE RECEPTOR CLASS EPSILON-13-RELATED"/>
    <property type="match status" value="1"/>
</dbReference>
<accession>A0A1I7YGM1</accession>
<organism evidence="3 4">
    <name type="scientific">Steinernema glaseri</name>
    <dbReference type="NCBI Taxonomy" id="37863"/>
    <lineage>
        <taxon>Eukaryota</taxon>
        <taxon>Metazoa</taxon>
        <taxon>Ecdysozoa</taxon>
        <taxon>Nematoda</taxon>
        <taxon>Chromadorea</taxon>
        <taxon>Rhabditida</taxon>
        <taxon>Tylenchina</taxon>
        <taxon>Panagrolaimomorpha</taxon>
        <taxon>Strongyloidoidea</taxon>
        <taxon>Steinernematidae</taxon>
        <taxon>Steinernema</taxon>
    </lineage>
</organism>
<dbReference type="InterPro" id="IPR052854">
    <property type="entry name" value="Serpentine_rcpt_epsilon"/>
</dbReference>
<dbReference type="Proteomes" id="UP000095287">
    <property type="component" value="Unplaced"/>
</dbReference>
<evidence type="ECO:0000313" key="4">
    <source>
        <dbReference type="WBParaSite" id="L893_g16214.t1"/>
    </source>
</evidence>
<keyword evidence="2" id="KW-0812">Transmembrane</keyword>
<keyword evidence="2" id="KW-0472">Membrane</keyword>
<comment type="similarity">
    <text evidence="1">Belongs to the nematode receptor-like protein sre family.</text>
</comment>
<dbReference type="PANTHER" id="PTHR47518:SF9">
    <property type="entry name" value="SERPENTINE RECEPTOR, CLASS T"/>
    <property type="match status" value="1"/>
</dbReference>
<dbReference type="GO" id="GO:0007606">
    <property type="term" value="P:sensory perception of chemical stimulus"/>
    <property type="evidence" value="ECO:0007669"/>
    <property type="project" value="InterPro"/>
</dbReference>
<proteinExistence type="inferred from homology"/>
<evidence type="ECO:0000256" key="2">
    <source>
        <dbReference type="SAM" id="Phobius"/>
    </source>
</evidence>
<dbReference type="WBParaSite" id="L893_g16214.t1">
    <property type="protein sequence ID" value="L893_g16214.t1"/>
    <property type="gene ID" value="L893_g16214"/>
</dbReference>